<accession>A0A3B6EDH1</accession>
<comment type="subcellular location">
    <subcellularLocation>
        <location evidence="1">Golgi apparatus</location>
    </subcellularLocation>
</comment>
<dbReference type="AlphaFoldDB" id="A0A3B6EDH1"/>
<evidence type="ECO:0000256" key="4">
    <source>
        <dbReference type="ARBA" id="ARBA00023316"/>
    </source>
</evidence>
<comment type="similarity">
    <text evidence="2">Belongs to the RGP family.</text>
</comment>
<keyword evidence="4" id="KW-0961">Cell wall biogenesis/degradation</keyword>
<dbReference type="STRING" id="4565.A0A3B6EDH1"/>
<dbReference type="EnsemblPlants" id="TraesCS3A02G149600.1">
    <property type="protein sequence ID" value="TraesCS3A02G149600.1"/>
    <property type="gene ID" value="TraesCS3A02G149600"/>
</dbReference>
<dbReference type="Gramene" id="TraesCS3A03G0344900.1">
    <property type="protein sequence ID" value="TraesCS3A03G0344900.1.CDS"/>
    <property type="gene ID" value="TraesCS3A03G0344900"/>
</dbReference>
<evidence type="ECO:0000256" key="2">
    <source>
        <dbReference type="ARBA" id="ARBA00008986"/>
    </source>
</evidence>
<dbReference type="Gramene" id="TraesCS3A02G149600.1">
    <property type="protein sequence ID" value="TraesCS3A02G149600.1"/>
    <property type="gene ID" value="TraesCS3A02G149600"/>
</dbReference>
<dbReference type="InterPro" id="IPR037595">
    <property type="entry name" value="RGP_fam"/>
</dbReference>
<dbReference type="Gramene" id="TraesROB_scaffold_006178_01G000100.1">
    <property type="protein sequence ID" value="TraesROB_scaffold_006178_01G000100.1"/>
    <property type="gene ID" value="TraesROB_scaffold_006178_01G000100"/>
</dbReference>
<sequence length="120" mass="13568">MNLAFDRELIVPPIYFGLMGDGQPIGRYDDMWPTGDLRPPWARSQDGAALHLAQQGQQPVREPEGKFYISLSQQVKEKLGKIDPYFIKFADAMVIWIEARDMLNSKDSKEADANGKLKGK</sequence>
<name>A0A3B6EDH1_WHEAT</name>
<dbReference type="Proteomes" id="UP000019116">
    <property type="component" value="Chromosome 3A"/>
</dbReference>
<dbReference type="GO" id="GO:0071555">
    <property type="term" value="P:cell wall organization"/>
    <property type="evidence" value="ECO:0007669"/>
    <property type="project" value="UniProtKB-KW"/>
</dbReference>
<dbReference type="PANTHER" id="PTHR31682:SF44">
    <property type="entry name" value="UDP-ARABINOPYRANOSE MUTASE 3"/>
    <property type="match status" value="1"/>
</dbReference>
<dbReference type="OrthoDB" id="1020896at2759"/>
<proteinExistence type="inferred from homology"/>
<evidence type="ECO:0000256" key="1">
    <source>
        <dbReference type="ARBA" id="ARBA00004555"/>
    </source>
</evidence>
<dbReference type="Pfam" id="PF03214">
    <property type="entry name" value="RGP"/>
    <property type="match status" value="1"/>
</dbReference>
<dbReference type="GO" id="GO:0005794">
    <property type="term" value="C:Golgi apparatus"/>
    <property type="evidence" value="ECO:0007669"/>
    <property type="project" value="UniProtKB-SubCell"/>
</dbReference>
<protein>
    <submittedName>
        <fullName evidence="5">Uncharacterized protein</fullName>
    </submittedName>
</protein>
<reference evidence="5" key="1">
    <citation type="submission" date="2018-08" db="EMBL/GenBank/DDBJ databases">
        <authorList>
            <person name="Rossello M."/>
        </authorList>
    </citation>
    <scope>NUCLEOTIDE SEQUENCE [LARGE SCALE GENOMIC DNA]</scope>
    <source>
        <strain evidence="5">cv. Chinese Spring</strain>
    </source>
</reference>
<keyword evidence="6" id="KW-1185">Reference proteome</keyword>
<evidence type="ECO:0000313" key="6">
    <source>
        <dbReference type="Proteomes" id="UP000019116"/>
    </source>
</evidence>
<dbReference type="SMR" id="A0A3B6EDH1"/>
<organism evidence="5">
    <name type="scientific">Triticum aestivum</name>
    <name type="common">Wheat</name>
    <dbReference type="NCBI Taxonomy" id="4565"/>
    <lineage>
        <taxon>Eukaryota</taxon>
        <taxon>Viridiplantae</taxon>
        <taxon>Streptophyta</taxon>
        <taxon>Embryophyta</taxon>
        <taxon>Tracheophyta</taxon>
        <taxon>Spermatophyta</taxon>
        <taxon>Magnoliopsida</taxon>
        <taxon>Liliopsida</taxon>
        <taxon>Poales</taxon>
        <taxon>Poaceae</taxon>
        <taxon>BOP clade</taxon>
        <taxon>Pooideae</taxon>
        <taxon>Triticodae</taxon>
        <taxon>Triticeae</taxon>
        <taxon>Triticinae</taxon>
        <taxon>Triticum</taxon>
    </lineage>
</organism>
<evidence type="ECO:0000256" key="3">
    <source>
        <dbReference type="ARBA" id="ARBA00023034"/>
    </source>
</evidence>
<keyword evidence="3" id="KW-0333">Golgi apparatus</keyword>
<evidence type="ECO:0000313" key="5">
    <source>
        <dbReference type="EnsemblPlants" id="TraesCS3A02G149600.1"/>
    </source>
</evidence>
<dbReference type="PANTHER" id="PTHR31682">
    <property type="entry name" value="UDP-ARABINOSE MUTASE"/>
    <property type="match status" value="1"/>
</dbReference>
<reference evidence="5" key="2">
    <citation type="submission" date="2018-10" db="UniProtKB">
        <authorList>
            <consortium name="EnsemblPlants"/>
        </authorList>
    </citation>
    <scope>IDENTIFICATION</scope>
</reference>